<evidence type="ECO:0000313" key="5">
    <source>
        <dbReference type="EMBL" id="CZR50603.1"/>
    </source>
</evidence>
<feature type="region of interest" description="Disordered" evidence="4">
    <location>
        <begin position="136"/>
        <end position="176"/>
    </location>
</feature>
<gene>
    <name evidence="5" type="ORF">PAC_00477</name>
</gene>
<name>A0A1L7WCT9_9HELO</name>
<evidence type="ECO:0000256" key="3">
    <source>
        <dbReference type="ARBA" id="ARBA00022833"/>
    </source>
</evidence>
<dbReference type="EMBL" id="FJOG01000001">
    <property type="protein sequence ID" value="CZR50603.1"/>
    <property type="molecule type" value="Genomic_DNA"/>
</dbReference>
<dbReference type="GO" id="GO:0006338">
    <property type="term" value="P:chromatin remodeling"/>
    <property type="evidence" value="ECO:0007669"/>
    <property type="project" value="InterPro"/>
</dbReference>
<keyword evidence="3" id="KW-0862">Zinc</keyword>
<proteinExistence type="predicted"/>
<sequence>MNFGVREVALGTRANAAPGWAYIPDTGVNASVTALQPSSRKRARNQHVASHQETTAKQDAKILRELAALDRENHRDVSIPVPIRHRDNAGRVSHGKVTPNVRKILQSQKTFANHLSDYEALGSPLTASAPIAQPSAAIPNTPAARGTPGSAAPHLTSKGTRSHKKKDPNAVSTPTPLRKVSSALQITTPAAVKTESSTADVQMIDAPILSQGSGAVPAVHPLDNDPLLISRIPGMPSQAEIDWLLAAPPLTYNEARGSWVEEDQRKPVRQFCEVCGRSVLQDMGHERAMGYGVGVFGMAEALH</sequence>
<dbReference type="STRING" id="576137.A0A1L7WCT9"/>
<evidence type="ECO:0000256" key="4">
    <source>
        <dbReference type="SAM" id="MobiDB-lite"/>
    </source>
</evidence>
<keyword evidence="2" id="KW-0863">Zinc-finger</keyword>
<evidence type="ECO:0000256" key="1">
    <source>
        <dbReference type="ARBA" id="ARBA00022723"/>
    </source>
</evidence>
<accession>A0A1L7WCT9</accession>
<keyword evidence="1" id="KW-0479">Metal-binding</keyword>
<reference evidence="5 6" key="1">
    <citation type="submission" date="2016-03" db="EMBL/GenBank/DDBJ databases">
        <authorList>
            <person name="Ploux O."/>
        </authorList>
    </citation>
    <scope>NUCLEOTIDE SEQUENCE [LARGE SCALE GENOMIC DNA]</scope>
    <source>
        <strain evidence="5 6">UAMH 11012</strain>
    </source>
</reference>
<evidence type="ECO:0000313" key="6">
    <source>
        <dbReference type="Proteomes" id="UP000184330"/>
    </source>
</evidence>
<protein>
    <submittedName>
        <fullName evidence="5">Uncharacterized protein</fullName>
    </submittedName>
</protein>
<dbReference type="GO" id="GO:0008270">
    <property type="term" value="F:zinc ion binding"/>
    <property type="evidence" value="ECO:0007669"/>
    <property type="project" value="UniProtKB-KW"/>
</dbReference>
<dbReference type="InterPro" id="IPR039723">
    <property type="entry name" value="Vps71/ZNHIT1"/>
</dbReference>
<evidence type="ECO:0000256" key="2">
    <source>
        <dbReference type="ARBA" id="ARBA00022771"/>
    </source>
</evidence>
<dbReference type="OrthoDB" id="74807at2759"/>
<dbReference type="AlphaFoldDB" id="A0A1L7WCT9"/>
<dbReference type="Proteomes" id="UP000184330">
    <property type="component" value="Unassembled WGS sequence"/>
</dbReference>
<keyword evidence="6" id="KW-1185">Reference proteome</keyword>
<dbReference type="PANTHER" id="PTHR13093">
    <property type="entry name" value="ZINC FINGER HIT DOMAIN CONTAINING PROTEIN 1"/>
    <property type="match status" value="1"/>
</dbReference>
<organism evidence="5 6">
    <name type="scientific">Phialocephala subalpina</name>
    <dbReference type="NCBI Taxonomy" id="576137"/>
    <lineage>
        <taxon>Eukaryota</taxon>
        <taxon>Fungi</taxon>
        <taxon>Dikarya</taxon>
        <taxon>Ascomycota</taxon>
        <taxon>Pezizomycotina</taxon>
        <taxon>Leotiomycetes</taxon>
        <taxon>Helotiales</taxon>
        <taxon>Mollisiaceae</taxon>
        <taxon>Phialocephala</taxon>
        <taxon>Phialocephala fortinii species complex</taxon>
    </lineage>
</organism>